<dbReference type="Gene3D" id="3.30.70.940">
    <property type="entry name" value="NusG, N-terminal domain"/>
    <property type="match status" value="1"/>
</dbReference>
<keyword evidence="2" id="KW-0804">Transcription</keyword>
<dbReference type="SMART" id="SM00739">
    <property type="entry name" value="KOW"/>
    <property type="match status" value="1"/>
</dbReference>
<dbReference type="InterPro" id="IPR008991">
    <property type="entry name" value="Translation_prot_SH3-like_sf"/>
</dbReference>
<dbReference type="Pfam" id="PF00467">
    <property type="entry name" value="KOW"/>
    <property type="match status" value="1"/>
</dbReference>
<protein>
    <recommendedName>
        <fullName evidence="3">KOW domain-containing protein</fullName>
    </recommendedName>
</protein>
<dbReference type="Gene3D" id="2.30.30.30">
    <property type="match status" value="1"/>
</dbReference>
<dbReference type="AlphaFoldDB" id="A0A645GJ69"/>
<dbReference type="GO" id="GO:0003746">
    <property type="term" value="F:translation elongation factor activity"/>
    <property type="evidence" value="ECO:0007669"/>
    <property type="project" value="InterPro"/>
</dbReference>
<comment type="caution">
    <text evidence="4">The sequence shown here is derived from an EMBL/GenBank/DDBJ whole genome shotgun (WGS) entry which is preliminary data.</text>
</comment>
<dbReference type="EMBL" id="VSSQ01076384">
    <property type="protein sequence ID" value="MPN26755.1"/>
    <property type="molecule type" value="Genomic_DNA"/>
</dbReference>
<dbReference type="InterPro" id="IPR005100">
    <property type="entry name" value="NGN-domain"/>
</dbReference>
<gene>
    <name evidence="4" type="ORF">SDC9_174180</name>
</gene>
<sequence length="132" mass="14752">MVDSLSAKALIGEKDIYAMLSPSNLRGYIFVEGMNTDRMREKARDIRKARSFIEGETGLIEIDHYLTPLSTVVGIAEGDLVELISGPFKGEKARVQYIDQGKEEIRVELIEAMVPIPLTVNGDSVRVIEKER</sequence>
<evidence type="ECO:0000313" key="4">
    <source>
        <dbReference type="EMBL" id="MPN26755.1"/>
    </source>
</evidence>
<dbReference type="InterPro" id="IPR014722">
    <property type="entry name" value="Rib_uL2_dom2"/>
</dbReference>
<dbReference type="Pfam" id="PF03439">
    <property type="entry name" value="Spt5-NGN"/>
    <property type="match status" value="1"/>
</dbReference>
<evidence type="ECO:0000256" key="2">
    <source>
        <dbReference type="ARBA" id="ARBA00023015"/>
    </source>
</evidence>
<reference evidence="4" key="1">
    <citation type="submission" date="2019-08" db="EMBL/GenBank/DDBJ databases">
        <authorList>
            <person name="Kucharzyk K."/>
            <person name="Murdoch R.W."/>
            <person name="Higgins S."/>
            <person name="Loffler F."/>
        </authorList>
    </citation>
    <scope>NUCLEOTIDE SEQUENCE</scope>
</reference>
<dbReference type="GO" id="GO:0006354">
    <property type="term" value="P:DNA-templated transcription elongation"/>
    <property type="evidence" value="ECO:0007669"/>
    <property type="project" value="InterPro"/>
</dbReference>
<evidence type="ECO:0000256" key="1">
    <source>
        <dbReference type="ARBA" id="ARBA00006956"/>
    </source>
</evidence>
<dbReference type="InterPro" id="IPR011590">
    <property type="entry name" value="Spt5_arc"/>
</dbReference>
<proteinExistence type="inferred from homology"/>
<feature type="domain" description="KOW" evidence="3">
    <location>
        <begin position="74"/>
        <end position="101"/>
    </location>
</feature>
<dbReference type="InterPro" id="IPR005824">
    <property type="entry name" value="KOW"/>
</dbReference>
<comment type="similarity">
    <text evidence="1">Belongs to the SPT5 family.</text>
</comment>
<dbReference type="InterPro" id="IPR036735">
    <property type="entry name" value="NGN_dom_sf"/>
</dbReference>
<accession>A0A645GJ69</accession>
<dbReference type="NCBIfam" id="TIGR00405">
    <property type="entry name" value="KOW_elon_Spt5"/>
    <property type="match status" value="1"/>
</dbReference>
<keyword evidence="2" id="KW-0805">Transcription regulation</keyword>
<organism evidence="4">
    <name type="scientific">bioreactor metagenome</name>
    <dbReference type="NCBI Taxonomy" id="1076179"/>
    <lineage>
        <taxon>unclassified sequences</taxon>
        <taxon>metagenomes</taxon>
        <taxon>ecological metagenomes</taxon>
    </lineage>
</organism>
<name>A0A645GJ69_9ZZZZ</name>
<evidence type="ECO:0000259" key="3">
    <source>
        <dbReference type="SMART" id="SM00739"/>
    </source>
</evidence>
<dbReference type="CDD" id="cd06091">
    <property type="entry name" value="KOW_NusG"/>
    <property type="match status" value="1"/>
</dbReference>
<dbReference type="SUPFAM" id="SSF50104">
    <property type="entry name" value="Translation proteins SH3-like domain"/>
    <property type="match status" value="1"/>
</dbReference>